<feature type="compositionally biased region" description="Basic and acidic residues" evidence="1">
    <location>
        <begin position="51"/>
        <end position="73"/>
    </location>
</feature>
<dbReference type="EMBL" id="FLRD01000001">
    <property type="protein sequence ID" value="SBT30385.1"/>
    <property type="molecule type" value="Genomic_DNA"/>
</dbReference>
<proteinExistence type="predicted"/>
<keyword evidence="5" id="KW-1185">Reference proteome</keyword>
<name>A0A1A8YGU8_PLAOA</name>
<dbReference type="AlphaFoldDB" id="A0A1A8YGU8"/>
<gene>
    <name evidence="2" type="ORF">POVWA1_000460</name>
    <name evidence="3" type="ORF">POVWA2_000720</name>
</gene>
<evidence type="ECO:0000256" key="1">
    <source>
        <dbReference type="SAM" id="MobiDB-lite"/>
    </source>
</evidence>
<sequence>MRRTRHYRTFIRERSLPFVKAIRDNGTKHKERSQPFFPICKAHLRTQGKGKQQERREETTARKAKSVNRECQTRESASSLGREHFCKIML</sequence>
<reference evidence="3" key="2">
    <citation type="submission" date="2016-05" db="EMBL/GenBank/DDBJ databases">
        <authorList>
            <person name="Lavstsen T."/>
            <person name="Jespersen J.S."/>
        </authorList>
    </citation>
    <scope>NUCLEOTIDE SEQUENCE [LARGE SCALE GENOMIC DNA]</scope>
</reference>
<evidence type="ECO:0000313" key="3">
    <source>
        <dbReference type="EMBL" id="SBT30781.1"/>
    </source>
</evidence>
<evidence type="ECO:0000313" key="4">
    <source>
        <dbReference type="Proteomes" id="UP000078550"/>
    </source>
</evidence>
<accession>A0A1A8YGU8</accession>
<evidence type="ECO:0000313" key="2">
    <source>
        <dbReference type="EMBL" id="SBT30385.1"/>
    </source>
</evidence>
<organism evidence="3 4">
    <name type="scientific">Plasmodium ovale wallikeri</name>
    <dbReference type="NCBI Taxonomy" id="864142"/>
    <lineage>
        <taxon>Eukaryota</taxon>
        <taxon>Sar</taxon>
        <taxon>Alveolata</taxon>
        <taxon>Apicomplexa</taxon>
        <taxon>Aconoidasida</taxon>
        <taxon>Haemosporida</taxon>
        <taxon>Plasmodiidae</taxon>
        <taxon>Plasmodium</taxon>
        <taxon>Plasmodium (Plasmodium)</taxon>
    </lineage>
</organism>
<feature type="region of interest" description="Disordered" evidence="1">
    <location>
        <begin position="45"/>
        <end position="80"/>
    </location>
</feature>
<dbReference type="Proteomes" id="UP000078555">
    <property type="component" value="Unassembled WGS sequence"/>
</dbReference>
<protein>
    <submittedName>
        <fullName evidence="3">Uncharacterized protein</fullName>
    </submittedName>
</protein>
<reference evidence="4 5" key="1">
    <citation type="submission" date="2016-05" db="EMBL/GenBank/DDBJ databases">
        <authorList>
            <person name="Naeem Raeece"/>
        </authorList>
    </citation>
    <scope>NUCLEOTIDE SEQUENCE [LARGE SCALE GENOMIC DNA]</scope>
</reference>
<dbReference type="Proteomes" id="UP000078550">
    <property type="component" value="Unassembled WGS sequence"/>
</dbReference>
<dbReference type="EMBL" id="FLRE01000004">
    <property type="protein sequence ID" value="SBT30781.1"/>
    <property type="molecule type" value="Genomic_DNA"/>
</dbReference>
<evidence type="ECO:0000313" key="5">
    <source>
        <dbReference type="Proteomes" id="UP000078555"/>
    </source>
</evidence>